<dbReference type="OrthoDB" id="1913236at2759"/>
<evidence type="ECO:0000313" key="10">
    <source>
        <dbReference type="Proteomes" id="UP000189703"/>
    </source>
</evidence>
<dbReference type="OMA" id="HQTQRFK"/>
<keyword evidence="3" id="KW-0813">Transport</keyword>
<reference evidence="11" key="1">
    <citation type="submission" date="2025-08" db="UniProtKB">
        <authorList>
            <consortium name="RefSeq"/>
        </authorList>
    </citation>
    <scope>IDENTIFICATION</scope>
</reference>
<evidence type="ECO:0000256" key="4">
    <source>
        <dbReference type="ARBA" id="ARBA00022692"/>
    </source>
</evidence>
<evidence type="ECO:0000256" key="9">
    <source>
        <dbReference type="SAM" id="Phobius"/>
    </source>
</evidence>
<dbReference type="RefSeq" id="XP_010271117.1">
    <property type="nucleotide sequence ID" value="XM_010272815.2"/>
</dbReference>
<evidence type="ECO:0000256" key="6">
    <source>
        <dbReference type="ARBA" id="ARBA00022989"/>
    </source>
</evidence>
<dbReference type="eggNOG" id="ENOG502S3BF">
    <property type="taxonomic scope" value="Eukaryota"/>
</dbReference>
<dbReference type="InterPro" id="IPR001901">
    <property type="entry name" value="Translocase_SecE/Sec61-g"/>
</dbReference>
<dbReference type="Proteomes" id="UP000189703">
    <property type="component" value="Unplaced"/>
</dbReference>
<evidence type="ECO:0000256" key="1">
    <source>
        <dbReference type="ARBA" id="ARBA00004370"/>
    </source>
</evidence>
<dbReference type="GO" id="GO:0006886">
    <property type="term" value="P:intracellular protein transport"/>
    <property type="evidence" value="ECO:0007669"/>
    <property type="project" value="InterPro"/>
</dbReference>
<proteinExistence type="inferred from homology"/>
<dbReference type="KEGG" id="nnu:104607241"/>
<dbReference type="InParanoid" id="A0A1U8B5L6"/>
<keyword evidence="5" id="KW-0653">Protein transport</keyword>
<keyword evidence="10" id="KW-1185">Reference proteome</keyword>
<keyword evidence="8 9" id="KW-0472">Membrane</keyword>
<evidence type="ECO:0000256" key="2">
    <source>
        <dbReference type="ARBA" id="ARBA00008274"/>
    </source>
</evidence>
<keyword evidence="7" id="KW-0811">Translocation</keyword>
<dbReference type="PANTHER" id="PTHR37247">
    <property type="entry name" value="TRANSMEMBRANE PROTEIN"/>
    <property type="match status" value="1"/>
</dbReference>
<feature type="transmembrane region" description="Helical" evidence="9">
    <location>
        <begin position="127"/>
        <end position="154"/>
    </location>
</feature>
<evidence type="ECO:0000256" key="8">
    <source>
        <dbReference type="ARBA" id="ARBA00023136"/>
    </source>
</evidence>
<dbReference type="GO" id="GO:0006605">
    <property type="term" value="P:protein targeting"/>
    <property type="evidence" value="ECO:0007669"/>
    <property type="project" value="InterPro"/>
</dbReference>
<dbReference type="STRING" id="4432.A0A1U8B5L6"/>
<evidence type="ECO:0000256" key="5">
    <source>
        <dbReference type="ARBA" id="ARBA00022927"/>
    </source>
</evidence>
<keyword evidence="6 9" id="KW-1133">Transmembrane helix</keyword>
<dbReference type="AlphaFoldDB" id="A0A1U8B5L6"/>
<comment type="similarity">
    <text evidence="2">Belongs to the SecE/SEC61-gamma family.</text>
</comment>
<dbReference type="Pfam" id="PF00584">
    <property type="entry name" value="SecE"/>
    <property type="match status" value="1"/>
</dbReference>
<sequence>MMISGLMLESSGLGCLRIPKLPISNHRFNGTRFIGSNSVRIAAGRISGTWIRHFLGRHTLIKCATSSGRSYQEPSFDDYRPEPYWLTLTKEAYWALKSLFVFLAEQPGQLRYIEWPSFQGTLKTATLTLVLVALLIIALSSVDSALCYLLALLLRKPA</sequence>
<keyword evidence="4 9" id="KW-0812">Transmembrane</keyword>
<name>A0A1U8B5L6_NELNU</name>
<dbReference type="GeneID" id="104607241"/>
<comment type="subcellular location">
    <subcellularLocation>
        <location evidence="1">Membrane</location>
    </subcellularLocation>
</comment>
<evidence type="ECO:0000313" key="11">
    <source>
        <dbReference type="RefSeq" id="XP_010271117.1"/>
    </source>
</evidence>
<accession>A0A1U8B5L6</accession>
<organism evidence="10 11">
    <name type="scientific">Nelumbo nucifera</name>
    <name type="common">Sacred lotus</name>
    <dbReference type="NCBI Taxonomy" id="4432"/>
    <lineage>
        <taxon>Eukaryota</taxon>
        <taxon>Viridiplantae</taxon>
        <taxon>Streptophyta</taxon>
        <taxon>Embryophyta</taxon>
        <taxon>Tracheophyta</taxon>
        <taxon>Spermatophyta</taxon>
        <taxon>Magnoliopsida</taxon>
        <taxon>Proteales</taxon>
        <taxon>Nelumbonaceae</taxon>
        <taxon>Nelumbo</taxon>
    </lineage>
</organism>
<evidence type="ECO:0000256" key="7">
    <source>
        <dbReference type="ARBA" id="ARBA00023010"/>
    </source>
</evidence>
<gene>
    <name evidence="11" type="primary">LOC104607241</name>
</gene>
<dbReference type="GO" id="GO:0016020">
    <property type="term" value="C:membrane"/>
    <property type="evidence" value="ECO:0007669"/>
    <property type="project" value="UniProtKB-SubCell"/>
</dbReference>
<protein>
    <submittedName>
        <fullName evidence="11">Uncharacterized protein LOC104607241 isoform X1</fullName>
    </submittedName>
</protein>
<dbReference type="PANTHER" id="PTHR37247:SF1">
    <property type="entry name" value="TRANSMEMBRANE PROTEIN"/>
    <property type="match status" value="1"/>
</dbReference>
<evidence type="ECO:0000256" key="3">
    <source>
        <dbReference type="ARBA" id="ARBA00022448"/>
    </source>
</evidence>